<dbReference type="OrthoDB" id="9804743at2"/>
<evidence type="ECO:0000313" key="3">
    <source>
        <dbReference type="Proteomes" id="UP000239863"/>
    </source>
</evidence>
<accession>A0A2S6FU40</accession>
<protein>
    <submittedName>
        <fullName evidence="2">Mobilization protein MobC</fullName>
    </submittedName>
</protein>
<reference evidence="2 3" key="1">
    <citation type="submission" date="2018-02" db="EMBL/GenBank/DDBJ databases">
        <title>Genomic Encyclopedia of Archaeal and Bacterial Type Strains, Phase II (KMG-II): from individual species to whole genera.</title>
        <authorList>
            <person name="Goeker M."/>
        </authorList>
    </citation>
    <scope>NUCLEOTIDE SEQUENCE [LARGE SCALE GENOMIC DNA]</scope>
    <source>
        <strain evidence="2 3">DSM 15099</strain>
    </source>
</reference>
<dbReference type="EMBL" id="PTIS01000031">
    <property type="protein sequence ID" value="PPK43242.1"/>
    <property type="molecule type" value="Genomic_DNA"/>
</dbReference>
<dbReference type="AlphaFoldDB" id="A0A2S6FU40"/>
<sequence length="88" mass="10120">MEIMNIKNKSEYIRRMAIYGYMLQLDLDALQKPLKLMGNISNNINQIATRVNSTGNFYKEDLEELQGSCRQLKNDIVPVILELSKKGV</sequence>
<dbReference type="Proteomes" id="UP000239863">
    <property type="component" value="Unassembled WGS sequence"/>
</dbReference>
<organism evidence="2 3">
    <name type="scientific">Clostridium algidicarnis DSM 15099</name>
    <dbReference type="NCBI Taxonomy" id="1121295"/>
    <lineage>
        <taxon>Bacteria</taxon>
        <taxon>Bacillati</taxon>
        <taxon>Bacillota</taxon>
        <taxon>Clostridia</taxon>
        <taxon>Eubacteriales</taxon>
        <taxon>Clostridiaceae</taxon>
        <taxon>Clostridium</taxon>
    </lineage>
</organism>
<comment type="caution">
    <text evidence="2">The sequence shown here is derived from an EMBL/GenBank/DDBJ whole genome shotgun (WGS) entry which is preliminary data.</text>
</comment>
<dbReference type="Pfam" id="PF05713">
    <property type="entry name" value="MobC"/>
    <property type="match status" value="1"/>
</dbReference>
<dbReference type="InterPro" id="IPR008687">
    <property type="entry name" value="MobC"/>
</dbReference>
<name>A0A2S6FU40_9CLOT</name>
<feature type="domain" description="Bacterial mobilisation" evidence="1">
    <location>
        <begin position="40"/>
        <end position="72"/>
    </location>
</feature>
<evidence type="ECO:0000313" key="2">
    <source>
        <dbReference type="EMBL" id="PPK43242.1"/>
    </source>
</evidence>
<evidence type="ECO:0000259" key="1">
    <source>
        <dbReference type="Pfam" id="PF05713"/>
    </source>
</evidence>
<proteinExistence type="predicted"/>
<gene>
    <name evidence="2" type="ORF">BD821_1318</name>
</gene>
<dbReference type="RefSeq" id="WP_104410873.1">
    <property type="nucleotide sequence ID" value="NZ_PTIS01000031.1"/>
</dbReference>